<accession>A0A4Q0YLH7</accession>
<name>A0A4Q0YLH7_9GAMM</name>
<evidence type="ECO:0000256" key="1">
    <source>
        <dbReference type="SAM" id="MobiDB-lite"/>
    </source>
</evidence>
<dbReference type="Proteomes" id="UP000290287">
    <property type="component" value="Unassembled WGS sequence"/>
</dbReference>
<reference evidence="2 3" key="1">
    <citation type="submission" date="2017-10" db="EMBL/GenBank/DDBJ databases">
        <title>Nyctiphanis sp. nov., isolated from the stomach of the euphausiid Nyctiphanes simplex (Hansen, 1911) in the Gulf of California.</title>
        <authorList>
            <person name="Gomez-Gil B."/>
            <person name="Aguilar-Mendez M."/>
            <person name="Lopez-Cortes A."/>
            <person name="Gomez-Gutierrez J."/>
            <person name="Roque A."/>
            <person name="Lang E."/>
            <person name="Gonzalez-Castillo A."/>
        </authorList>
    </citation>
    <scope>NUCLEOTIDE SEQUENCE [LARGE SCALE GENOMIC DNA]</scope>
    <source>
        <strain evidence="2 3">CAIM 600</strain>
    </source>
</reference>
<sequence length="751" mass="80608">MPLLNPIGSVGAAGPIKGVGPQISSVATATRATLKGVSKAVSNKGAKEIAKTAGKATVKLTTKTAKVLAKHHEAVGAVVQGLFSSYKSGEYLDAARSLESGQTPALFDNTINYVNELASLDTLASTSGPNFKIFNNDNEREHGPTWGDNYSPRGVTPAFYHQLAVNRTTERSTKPLSDLLGVSPSGKKERKWLKDHSTGTLSPRAPASIATASEARETYVVHAPRSGVVDGKKVSVLPIDVKLHGVINMTGGWGASLGLTTNTDQNANRGTGEPKAFSAVPVEAGIETGYTINAIYNPDSQKFELPTKERADGSLGIDTDNINFFTKVNGLTGLIGEAKGGVNFQKDFRRPQASGAYGNLNFVLPNVAKKWTWNAGGDGLKAAKSVFGAQLGSKMVAGIAAGLLSYRSQSQKAQEVANTLTNSALLDLASSGLAAFAVDQSNPADKEVSTLEAFMIAGTQGEATLGKPGVPRVSFDGEPKTLKKPPSSAAVKDLQGLAGFTTWALWDHNAGNWASEEQLTTPRSSVVLGENTVIPSEILTDRRLGAPVIHPSLVSHIVAQSKPVNSAGTISEITQDPLNSWTPGDPRVQLLKIGTTESEEPAYIINRFNRSGFIDKSERFRQEDGQWKTADGIHNERLVPFTPDLYESPYAAQSVYSKLGSGVGAGFWQNGEWENNDWSTNTKIAEFKNGYAKVERTHENGLYWGSRYDQYKVTFHNDDGTKISGPTKEFWHYQNEDRTEFTDPTTVFRSA</sequence>
<gene>
    <name evidence="2" type="ORF">CS022_20850</name>
</gene>
<organism evidence="2 3">
    <name type="scientific">Veronia nyctiphanis</name>
    <dbReference type="NCBI Taxonomy" id="1278244"/>
    <lineage>
        <taxon>Bacteria</taxon>
        <taxon>Pseudomonadati</taxon>
        <taxon>Pseudomonadota</taxon>
        <taxon>Gammaproteobacteria</taxon>
        <taxon>Vibrionales</taxon>
        <taxon>Vibrionaceae</taxon>
        <taxon>Veronia</taxon>
    </lineage>
</organism>
<dbReference type="EMBL" id="PEIB01000036">
    <property type="protein sequence ID" value="RXJ71536.1"/>
    <property type="molecule type" value="Genomic_DNA"/>
</dbReference>
<protein>
    <submittedName>
        <fullName evidence="2">Uncharacterized protein</fullName>
    </submittedName>
</protein>
<comment type="caution">
    <text evidence="2">The sequence shown here is derived from an EMBL/GenBank/DDBJ whole genome shotgun (WGS) entry which is preliminary data.</text>
</comment>
<evidence type="ECO:0000313" key="3">
    <source>
        <dbReference type="Proteomes" id="UP000290287"/>
    </source>
</evidence>
<keyword evidence="3" id="KW-1185">Reference proteome</keyword>
<feature type="region of interest" description="Disordered" evidence="1">
    <location>
        <begin position="175"/>
        <end position="205"/>
    </location>
</feature>
<evidence type="ECO:0000313" key="2">
    <source>
        <dbReference type="EMBL" id="RXJ71536.1"/>
    </source>
</evidence>
<dbReference type="AlphaFoldDB" id="A0A4Q0YLH7"/>
<proteinExistence type="predicted"/>